<keyword evidence="2" id="KW-0472">Membrane</keyword>
<feature type="transmembrane region" description="Helical" evidence="2">
    <location>
        <begin position="865"/>
        <end position="886"/>
    </location>
</feature>
<organism evidence="3 4">
    <name type="scientific">Ascodesmis nigricans</name>
    <dbReference type="NCBI Taxonomy" id="341454"/>
    <lineage>
        <taxon>Eukaryota</taxon>
        <taxon>Fungi</taxon>
        <taxon>Dikarya</taxon>
        <taxon>Ascomycota</taxon>
        <taxon>Pezizomycotina</taxon>
        <taxon>Pezizomycetes</taxon>
        <taxon>Pezizales</taxon>
        <taxon>Ascodesmidaceae</taxon>
        <taxon>Ascodesmis</taxon>
    </lineage>
</organism>
<evidence type="ECO:0000256" key="1">
    <source>
        <dbReference type="SAM" id="MobiDB-lite"/>
    </source>
</evidence>
<name>A0A4S2MXJ4_9PEZI</name>
<feature type="region of interest" description="Disordered" evidence="1">
    <location>
        <begin position="148"/>
        <end position="177"/>
    </location>
</feature>
<dbReference type="EMBL" id="ML220119">
    <property type="protein sequence ID" value="TGZ81400.1"/>
    <property type="molecule type" value="Genomic_DNA"/>
</dbReference>
<feature type="region of interest" description="Disordered" evidence="1">
    <location>
        <begin position="1"/>
        <end position="113"/>
    </location>
</feature>
<feature type="compositionally biased region" description="Polar residues" evidence="1">
    <location>
        <begin position="464"/>
        <end position="491"/>
    </location>
</feature>
<feature type="compositionally biased region" description="Basic and acidic residues" evidence="1">
    <location>
        <begin position="506"/>
        <end position="517"/>
    </location>
</feature>
<feature type="region of interest" description="Disordered" evidence="1">
    <location>
        <begin position="276"/>
        <end position="643"/>
    </location>
</feature>
<feature type="compositionally biased region" description="Polar residues" evidence="1">
    <location>
        <begin position="431"/>
        <end position="447"/>
    </location>
</feature>
<keyword evidence="2" id="KW-1133">Transmembrane helix</keyword>
<dbReference type="OrthoDB" id="5378626at2759"/>
<evidence type="ECO:0000313" key="3">
    <source>
        <dbReference type="EMBL" id="TGZ81400.1"/>
    </source>
</evidence>
<dbReference type="AlphaFoldDB" id="A0A4S2MXJ4"/>
<feature type="compositionally biased region" description="Polar residues" evidence="1">
    <location>
        <begin position="607"/>
        <end position="633"/>
    </location>
</feature>
<feature type="compositionally biased region" description="Acidic residues" evidence="1">
    <location>
        <begin position="1"/>
        <end position="10"/>
    </location>
</feature>
<protein>
    <submittedName>
        <fullName evidence="3">Uncharacterized protein</fullName>
    </submittedName>
</protein>
<keyword evidence="2" id="KW-0812">Transmembrane</keyword>
<proteinExistence type="predicted"/>
<feature type="compositionally biased region" description="Low complexity" evidence="1">
    <location>
        <begin position="361"/>
        <end position="411"/>
    </location>
</feature>
<feature type="compositionally biased region" description="Basic and acidic residues" evidence="1">
    <location>
        <begin position="561"/>
        <end position="571"/>
    </location>
</feature>
<dbReference type="InParanoid" id="A0A4S2MXJ4"/>
<keyword evidence="4" id="KW-1185">Reference proteome</keyword>
<gene>
    <name evidence="3" type="ORF">EX30DRAFT_261407</name>
</gene>
<feature type="region of interest" description="Disordered" evidence="1">
    <location>
        <begin position="223"/>
        <end position="245"/>
    </location>
</feature>
<feature type="compositionally biased region" description="Polar residues" evidence="1">
    <location>
        <begin position="412"/>
        <end position="424"/>
    </location>
</feature>
<reference evidence="3 4" key="1">
    <citation type="submission" date="2019-04" db="EMBL/GenBank/DDBJ databases">
        <title>Comparative genomics and transcriptomics to analyze fruiting body development in filamentous ascomycetes.</title>
        <authorList>
            <consortium name="DOE Joint Genome Institute"/>
            <person name="Lutkenhaus R."/>
            <person name="Traeger S."/>
            <person name="Breuer J."/>
            <person name="Kuo A."/>
            <person name="Lipzen A."/>
            <person name="Pangilinan J."/>
            <person name="Dilworth D."/>
            <person name="Sandor L."/>
            <person name="Poggeler S."/>
            <person name="Barry K."/>
            <person name="Grigoriev I.V."/>
            <person name="Nowrousian M."/>
        </authorList>
    </citation>
    <scope>NUCLEOTIDE SEQUENCE [LARGE SCALE GENOMIC DNA]</scope>
    <source>
        <strain evidence="3 4">CBS 389.68</strain>
    </source>
</reference>
<dbReference type="Proteomes" id="UP000298138">
    <property type="component" value="Unassembled WGS sequence"/>
</dbReference>
<sequence>MDYIHEDDDDRLSTGPDKRPRTSAFPYSQPRRHQQRQSQIAHTRHSNIPSSAANRPSYPLLNPSSFSSFQPVARGPSRLEPGSGLRSYQGAALSQAGERSATISPQRPRSRHDPLSILSAEQHRRDEELLRIITSPARHRTPRAERTIPTFGLPSHHPTLVPPERRDQSRHPSFAAPRPDCIEERRRKPRETFNLFSKHNFYNESAAMIRMRTADGGEVVSPGSGMAPPPYGTDDGSNRPPTRLGVDRDRLALRDGIGRGKRLTSSGTIFGHDDHKGLGLFRRSPTPTGEREEDWMRVSGGQRAGQGHGKDGKQSGLRGGLSKMGATPTRKVSRRESSGSMTSTGGPMRVGHLNRKTSNESIRSIDSSGASSRGATGGPRRITGGRSLSRSSASRIPVSSPSPSRPTSSQSVTRKTFSTVSSASDRVPLRSPTSTASLKDQAAAQTSPRKRSYIPINQVPRRTGVTSGTPKKMSQPSAPSLQRSKTLPNSQQHHRTVSESMPPKISVEDDSRHEEPPPQRYQQPEAEQELRKMLESEDFGTPTPPRRKRGFSMDSGLSRPIKHDDSPDGNRRPSLPGSAESTSEIPAPDSLISPTLSDYDELYNLQHGGNTPESPTPTFDRSSGQQKISSRTHSVLEDEDSELESLQGALLGADEGYKSLLQGHGEDEDDTYSLIAATRHFGRGPSKVRSRKEALHADLENARKAETHDKLMNKLKTLHLELRSARRGIDYIERRLNGAASSDDESEWVDEEEAQRYEEERKAAEKAKELERPKIEIFAKPGPVASVPPTEKLRFLAPMKPNGCEQWIMLAVQLAILWVLLEVAIFYRSFPPSVSSVPIEIAAIPSFGTHFTRTIFSAVYGTTHFVVIGIPSFFWSIVAGFFHVLYQIFSVPRIWLGGLSAQWQKGSDVFETVTAGATRTN</sequence>
<feature type="compositionally biased region" description="Low complexity" evidence="1">
    <location>
        <begin position="338"/>
        <end position="349"/>
    </location>
</feature>
<accession>A0A4S2MXJ4</accession>
<evidence type="ECO:0000256" key="2">
    <source>
        <dbReference type="SAM" id="Phobius"/>
    </source>
</evidence>
<evidence type="ECO:0000313" key="4">
    <source>
        <dbReference type="Proteomes" id="UP000298138"/>
    </source>
</evidence>